<dbReference type="OrthoDB" id="49113at2759"/>
<dbReference type="EMBL" id="CAJOBC010030075">
    <property type="protein sequence ID" value="CAF4085936.1"/>
    <property type="molecule type" value="Genomic_DNA"/>
</dbReference>
<dbReference type="EMBL" id="CAJNOK010021982">
    <property type="protein sequence ID" value="CAF1340889.1"/>
    <property type="molecule type" value="Genomic_DNA"/>
</dbReference>
<accession>A0A815CDH8</accession>
<dbReference type="PANTHER" id="PTHR36649">
    <property type="entry name" value="UBIQUITIN-LIKE DOMAIN-CONTAINING PROTEIN"/>
    <property type="match status" value="1"/>
</dbReference>
<dbReference type="Proteomes" id="UP000677228">
    <property type="component" value="Unassembled WGS sequence"/>
</dbReference>
<evidence type="ECO:0000313" key="1">
    <source>
        <dbReference type="EMBL" id="CAF1285760.1"/>
    </source>
</evidence>
<name>A0A815CDH8_9BILA</name>
<protein>
    <submittedName>
        <fullName evidence="1">Uncharacterized protein</fullName>
    </submittedName>
</protein>
<evidence type="ECO:0000313" key="4">
    <source>
        <dbReference type="EMBL" id="CAF4152163.1"/>
    </source>
</evidence>
<evidence type="ECO:0000313" key="3">
    <source>
        <dbReference type="EMBL" id="CAF4085936.1"/>
    </source>
</evidence>
<evidence type="ECO:0000313" key="2">
    <source>
        <dbReference type="EMBL" id="CAF1340889.1"/>
    </source>
</evidence>
<comment type="caution">
    <text evidence="1">The sequence shown here is derived from an EMBL/GenBank/DDBJ whole genome shotgun (WGS) entry which is preliminary data.</text>
</comment>
<evidence type="ECO:0000313" key="5">
    <source>
        <dbReference type="Proteomes" id="UP000663829"/>
    </source>
</evidence>
<proteinExistence type="predicted"/>
<dbReference type="EMBL" id="CAJOBA010043609">
    <property type="protein sequence ID" value="CAF4152163.1"/>
    <property type="molecule type" value="Genomic_DNA"/>
</dbReference>
<dbReference type="AlphaFoldDB" id="A0A815CDH8"/>
<keyword evidence="5" id="KW-1185">Reference proteome</keyword>
<organism evidence="1 5">
    <name type="scientific">Didymodactylos carnosus</name>
    <dbReference type="NCBI Taxonomy" id="1234261"/>
    <lineage>
        <taxon>Eukaryota</taxon>
        <taxon>Metazoa</taxon>
        <taxon>Spiralia</taxon>
        <taxon>Gnathifera</taxon>
        <taxon>Rotifera</taxon>
        <taxon>Eurotatoria</taxon>
        <taxon>Bdelloidea</taxon>
        <taxon>Philodinida</taxon>
        <taxon>Philodinidae</taxon>
        <taxon>Didymodactylos</taxon>
    </lineage>
</organism>
<dbReference type="Proteomes" id="UP000663829">
    <property type="component" value="Unassembled WGS sequence"/>
</dbReference>
<dbReference type="PANTHER" id="PTHR36649:SF29">
    <property type="entry name" value="PARP CATALYTIC DOMAIN-CONTAINING PROTEIN-RELATED"/>
    <property type="match status" value="1"/>
</dbReference>
<sequence>MWIDSDPNVFGSTVLFQNEGWKISCFNETADAINALQMQKISPTAVKCIITSMMERGGRKERGLRNGLEMLDDIKLIWRLANESYCPLIAVISLTADLQQCKEHGVELVVMGDRYKLQREIISRLKSSTNAYYRGTWREPSLLPCQNLRNIAHDFLETLHLDKSFLDPFADRCFCAACEPQRIWTRSGEKYALPIGYYRYGIAIRRDFDDKRVNIENWPVAYHGTKVNCVVSIIRHRRIMFPGDILDDGTKLVQRLGQIHARAVAPEGGSVIYISPTIRYSQHEIYAPSIPFKSYYVKLVLQCRVKPNSFGKFPETLAAGSTEFDPEFKNNEIEWVTADRQAVVPYGLLIGVSK</sequence>
<gene>
    <name evidence="1" type="ORF">GPM918_LOCUS27780</name>
    <name evidence="2" type="ORF">OVA965_LOCUS30339</name>
    <name evidence="3" type="ORF">SRO942_LOCUS28169</name>
    <name evidence="4" type="ORF">TMI583_LOCUS31139</name>
</gene>
<reference evidence="1" key="1">
    <citation type="submission" date="2021-02" db="EMBL/GenBank/DDBJ databases">
        <authorList>
            <person name="Nowell W R."/>
        </authorList>
    </citation>
    <scope>NUCLEOTIDE SEQUENCE</scope>
</reference>
<dbReference type="Proteomes" id="UP000682733">
    <property type="component" value="Unassembled WGS sequence"/>
</dbReference>
<dbReference type="EMBL" id="CAJNOQ010011814">
    <property type="protein sequence ID" value="CAF1285760.1"/>
    <property type="molecule type" value="Genomic_DNA"/>
</dbReference>
<dbReference type="Proteomes" id="UP000681722">
    <property type="component" value="Unassembled WGS sequence"/>
</dbReference>